<sequence>MVSNKLVVVAFAALASIAVVDAGVCRPSGSTTISSASATETSGTTVTSTSVTIETGSTTTSKAISSADTSSTTAGTSSGTTSASSVETTSTVAETSSTLTTLTTVETNSAQTTSTTVETSSETTAQTKSTTAEVVPTNLVTNPEFDQGLQPWQAIPYPDQDLSLTDDSYRTEKAALLHFESKSGSPFTNYLYHRIDKSLLKAGSYALEGFVKVDSPGDEGEGCTRAVVACLVGPIGLTEAILNVGVLPATFAEGRWAKIMTVCDVTEEKLDEIDDFGVAVGFECFNTNAYLDSVSFKEVEIEGE</sequence>
<feature type="compositionally biased region" description="Low complexity" evidence="1">
    <location>
        <begin position="29"/>
        <end position="127"/>
    </location>
</feature>
<keyword evidence="4" id="KW-1185">Reference proteome</keyword>
<feature type="chain" id="PRO_5040850665" evidence="2">
    <location>
        <begin position="23"/>
        <end position="304"/>
    </location>
</feature>
<keyword evidence="2" id="KW-0732">Signal</keyword>
<feature type="region of interest" description="Disordered" evidence="1">
    <location>
        <begin position="29"/>
        <end position="132"/>
    </location>
</feature>
<gene>
    <name evidence="3" type="ORF">N0V84_000293</name>
</gene>
<protein>
    <submittedName>
        <fullName evidence="3">Uncharacterized protein</fullName>
    </submittedName>
</protein>
<evidence type="ECO:0000256" key="1">
    <source>
        <dbReference type="SAM" id="MobiDB-lite"/>
    </source>
</evidence>
<evidence type="ECO:0000256" key="2">
    <source>
        <dbReference type="SAM" id="SignalP"/>
    </source>
</evidence>
<accession>A0A9W8WN52</accession>
<reference evidence="3" key="1">
    <citation type="submission" date="2022-10" db="EMBL/GenBank/DDBJ databases">
        <title>Tapping the CABI collections for fungal endophytes: first genome assemblies for Collariella, Neodidymelliopsis, Ascochyta clinopodiicola, Didymella pomorum, Didymosphaeria variabile, Neocosmospora piperis and Neocucurbitaria cava.</title>
        <authorList>
            <person name="Hill R."/>
        </authorList>
    </citation>
    <scope>NUCLEOTIDE SEQUENCE</scope>
    <source>
        <strain evidence="3">IMI 366586</strain>
    </source>
</reference>
<comment type="caution">
    <text evidence="3">The sequence shown here is derived from an EMBL/GenBank/DDBJ whole genome shotgun (WGS) entry which is preliminary data.</text>
</comment>
<dbReference type="Gene3D" id="2.60.120.260">
    <property type="entry name" value="Galactose-binding domain-like"/>
    <property type="match status" value="1"/>
</dbReference>
<proteinExistence type="predicted"/>
<feature type="signal peptide" evidence="2">
    <location>
        <begin position="1"/>
        <end position="22"/>
    </location>
</feature>
<dbReference type="OrthoDB" id="5101337at2759"/>
<dbReference type="AlphaFoldDB" id="A0A9W8WN52"/>
<evidence type="ECO:0000313" key="4">
    <source>
        <dbReference type="Proteomes" id="UP001140502"/>
    </source>
</evidence>
<dbReference type="Proteomes" id="UP001140502">
    <property type="component" value="Unassembled WGS sequence"/>
</dbReference>
<organism evidence="3 4">
    <name type="scientific">Fusarium piperis</name>
    <dbReference type="NCBI Taxonomy" id="1435070"/>
    <lineage>
        <taxon>Eukaryota</taxon>
        <taxon>Fungi</taxon>
        <taxon>Dikarya</taxon>
        <taxon>Ascomycota</taxon>
        <taxon>Pezizomycotina</taxon>
        <taxon>Sordariomycetes</taxon>
        <taxon>Hypocreomycetidae</taxon>
        <taxon>Hypocreales</taxon>
        <taxon>Nectriaceae</taxon>
        <taxon>Fusarium</taxon>
        <taxon>Fusarium solani species complex</taxon>
    </lineage>
</organism>
<evidence type="ECO:0000313" key="3">
    <source>
        <dbReference type="EMBL" id="KAJ4329168.1"/>
    </source>
</evidence>
<name>A0A9W8WN52_9HYPO</name>
<dbReference type="EMBL" id="JAPEUR010000003">
    <property type="protein sequence ID" value="KAJ4329168.1"/>
    <property type="molecule type" value="Genomic_DNA"/>
</dbReference>